<evidence type="ECO:0000313" key="2">
    <source>
        <dbReference type="EMBL" id="KAF3860830.1"/>
    </source>
</evidence>
<protein>
    <submittedName>
        <fullName evidence="2">Uncharacterized protein</fullName>
    </submittedName>
</protein>
<proteinExistence type="predicted"/>
<keyword evidence="3" id="KW-1185">Reference proteome</keyword>
<gene>
    <name evidence="2" type="ORF">F7725_001085</name>
</gene>
<dbReference type="OrthoDB" id="10061469at2759"/>
<evidence type="ECO:0000313" key="3">
    <source>
        <dbReference type="Proteomes" id="UP000518266"/>
    </source>
</evidence>
<feature type="compositionally biased region" description="Low complexity" evidence="1">
    <location>
        <begin position="47"/>
        <end position="57"/>
    </location>
</feature>
<sequence>MFQNAPPPSQDLNDSLTGKMGFTDWSAPYDSTQGGNRLPNHHTAPQSGPSPSPSSSSDGDEPNDSNAK</sequence>
<dbReference type="Proteomes" id="UP000518266">
    <property type="component" value="Unassembled WGS sequence"/>
</dbReference>
<reference evidence="2 3" key="1">
    <citation type="submission" date="2020-03" db="EMBL/GenBank/DDBJ databases">
        <title>Dissostichus mawsoni Genome sequencing and assembly.</title>
        <authorList>
            <person name="Park H."/>
        </authorList>
    </citation>
    <scope>NUCLEOTIDE SEQUENCE [LARGE SCALE GENOMIC DNA]</scope>
    <source>
        <strain evidence="2">DM0001</strain>
        <tissue evidence="2">Muscle</tissue>
    </source>
</reference>
<feature type="compositionally biased region" description="Acidic residues" evidence="1">
    <location>
        <begin position="58"/>
        <end position="68"/>
    </location>
</feature>
<dbReference type="AlphaFoldDB" id="A0A7J5ZGQ7"/>
<comment type="caution">
    <text evidence="2">The sequence shown here is derived from an EMBL/GenBank/DDBJ whole genome shotgun (WGS) entry which is preliminary data.</text>
</comment>
<feature type="region of interest" description="Disordered" evidence="1">
    <location>
        <begin position="1"/>
        <end position="68"/>
    </location>
</feature>
<name>A0A7J5ZGQ7_DISMA</name>
<organism evidence="2 3">
    <name type="scientific">Dissostichus mawsoni</name>
    <name type="common">Antarctic cod</name>
    <dbReference type="NCBI Taxonomy" id="36200"/>
    <lineage>
        <taxon>Eukaryota</taxon>
        <taxon>Metazoa</taxon>
        <taxon>Chordata</taxon>
        <taxon>Craniata</taxon>
        <taxon>Vertebrata</taxon>
        <taxon>Euteleostomi</taxon>
        <taxon>Actinopterygii</taxon>
        <taxon>Neopterygii</taxon>
        <taxon>Teleostei</taxon>
        <taxon>Neoteleostei</taxon>
        <taxon>Acanthomorphata</taxon>
        <taxon>Eupercaria</taxon>
        <taxon>Perciformes</taxon>
        <taxon>Notothenioidei</taxon>
        <taxon>Nototheniidae</taxon>
        <taxon>Dissostichus</taxon>
    </lineage>
</organism>
<evidence type="ECO:0000256" key="1">
    <source>
        <dbReference type="SAM" id="MobiDB-lite"/>
    </source>
</evidence>
<accession>A0A7J5ZGQ7</accession>
<dbReference type="EMBL" id="JAAKFY010000002">
    <property type="protein sequence ID" value="KAF3860830.1"/>
    <property type="molecule type" value="Genomic_DNA"/>
</dbReference>